<evidence type="ECO:0000256" key="1">
    <source>
        <dbReference type="ARBA" id="ARBA00004994"/>
    </source>
</evidence>
<dbReference type="AlphaFoldDB" id="A0A857FS74"/>
<evidence type="ECO:0000256" key="7">
    <source>
        <dbReference type="ARBA" id="ARBA00023002"/>
    </source>
</evidence>
<gene>
    <name evidence="13" type="ORF">FMA36_11305</name>
</gene>
<comment type="similarity">
    <text evidence="2 10">Belongs to the ketopantoate reductase family.</text>
</comment>
<dbReference type="PANTHER" id="PTHR21708">
    <property type="entry name" value="PROBABLE 2-DEHYDROPANTOATE 2-REDUCTASE"/>
    <property type="match status" value="1"/>
</dbReference>
<dbReference type="EMBL" id="CP041348">
    <property type="protein sequence ID" value="QHC35997.1"/>
    <property type="molecule type" value="Genomic_DNA"/>
</dbReference>
<dbReference type="RefSeq" id="WP_159262374.1">
    <property type="nucleotide sequence ID" value="NZ_CP041348.1"/>
</dbReference>
<evidence type="ECO:0000256" key="5">
    <source>
        <dbReference type="ARBA" id="ARBA00022655"/>
    </source>
</evidence>
<dbReference type="GO" id="GO:0008677">
    <property type="term" value="F:2-dehydropantoate 2-reductase activity"/>
    <property type="evidence" value="ECO:0007669"/>
    <property type="project" value="UniProtKB-EC"/>
</dbReference>
<dbReference type="GO" id="GO:0005737">
    <property type="term" value="C:cytoplasm"/>
    <property type="evidence" value="ECO:0007669"/>
    <property type="project" value="TreeGrafter"/>
</dbReference>
<comment type="function">
    <text evidence="10">Catalyzes the NADPH-dependent reduction of ketopantoate into pantoic acid.</text>
</comment>
<dbReference type="Gene3D" id="1.10.1040.10">
    <property type="entry name" value="N-(1-d-carboxylethyl)-l-norvaline Dehydrogenase, domain 2"/>
    <property type="match status" value="1"/>
</dbReference>
<sequence>MDINEPRICVAGIGAIGGLLAGLLGQRYRRLSVVARGATLDTIRNQGLCLDMEGTPHVVHPAHADVTAPDEIQDIIILCGKSYHLPGLARAVAGAVGPDTVIIPVVNGIPWWFATPGMPDAAKALAHLLDPAGTLGATFARRNIMGCVAYAFAAQAATGKIVSHKKPLLMLGDITPDPAGDLKQVTTILQAAGIGVQACPDIRAALWTKLAANLATNPVSVLCPATLAQLGHDAHSASVIEAIVHETLAIGRAYGVTADMSAVDIMALIRKGPAHRTSMLQDFLAGRMLELDAIGIAPLLLASHANLPAPVIHAIVNLTRFRASTMQADGPG</sequence>
<dbReference type="InterPro" id="IPR013752">
    <property type="entry name" value="KPA_reductase"/>
</dbReference>
<comment type="pathway">
    <text evidence="1 10">Cofactor biosynthesis; (R)-pantothenate biosynthesis; (R)-pantoate from 3-methyl-2-oxobutanoate: step 2/2.</text>
</comment>
<dbReference type="InterPro" id="IPR008927">
    <property type="entry name" value="6-PGluconate_DH-like_C_sf"/>
</dbReference>
<dbReference type="InterPro" id="IPR036291">
    <property type="entry name" value="NAD(P)-bd_dom_sf"/>
</dbReference>
<dbReference type="Pfam" id="PF02558">
    <property type="entry name" value="ApbA"/>
    <property type="match status" value="1"/>
</dbReference>
<comment type="catalytic activity">
    <reaction evidence="9 10">
        <text>(R)-pantoate + NADP(+) = 2-dehydropantoate + NADPH + H(+)</text>
        <dbReference type="Rhea" id="RHEA:16233"/>
        <dbReference type="ChEBI" id="CHEBI:11561"/>
        <dbReference type="ChEBI" id="CHEBI:15378"/>
        <dbReference type="ChEBI" id="CHEBI:15980"/>
        <dbReference type="ChEBI" id="CHEBI:57783"/>
        <dbReference type="ChEBI" id="CHEBI:58349"/>
        <dbReference type="EC" id="1.1.1.169"/>
    </reaction>
</comment>
<accession>A0A857FS74</accession>
<dbReference type="OrthoDB" id="247668at2"/>
<evidence type="ECO:0000256" key="9">
    <source>
        <dbReference type="ARBA" id="ARBA00048793"/>
    </source>
</evidence>
<evidence type="ECO:0000259" key="11">
    <source>
        <dbReference type="Pfam" id="PF02558"/>
    </source>
</evidence>
<dbReference type="InterPro" id="IPR013332">
    <property type="entry name" value="KPR_N"/>
</dbReference>
<evidence type="ECO:0000256" key="2">
    <source>
        <dbReference type="ARBA" id="ARBA00007870"/>
    </source>
</evidence>
<name>A0A857FS74_KOMXY</name>
<protein>
    <recommendedName>
        <fullName evidence="4 10">2-dehydropantoate 2-reductase</fullName>
        <ecNumber evidence="3 10">1.1.1.169</ecNumber>
    </recommendedName>
    <alternativeName>
        <fullName evidence="8 10">Ketopantoate reductase</fullName>
    </alternativeName>
</protein>
<evidence type="ECO:0000256" key="3">
    <source>
        <dbReference type="ARBA" id="ARBA00013014"/>
    </source>
</evidence>
<dbReference type="NCBIfam" id="NF005089">
    <property type="entry name" value="PRK06522.1-4"/>
    <property type="match status" value="1"/>
</dbReference>
<dbReference type="InterPro" id="IPR003710">
    <property type="entry name" value="ApbA"/>
</dbReference>
<dbReference type="NCBIfam" id="TIGR00745">
    <property type="entry name" value="apbA_panE"/>
    <property type="match status" value="1"/>
</dbReference>
<dbReference type="Pfam" id="PF08546">
    <property type="entry name" value="ApbA_C"/>
    <property type="match status" value="1"/>
</dbReference>
<feature type="domain" description="Ketopantoate reductase N-terminal" evidence="11">
    <location>
        <begin position="8"/>
        <end position="162"/>
    </location>
</feature>
<evidence type="ECO:0000256" key="6">
    <source>
        <dbReference type="ARBA" id="ARBA00022857"/>
    </source>
</evidence>
<dbReference type="SUPFAM" id="SSF51735">
    <property type="entry name" value="NAD(P)-binding Rossmann-fold domains"/>
    <property type="match status" value="1"/>
</dbReference>
<keyword evidence="5 10" id="KW-0566">Pantothenate biosynthesis</keyword>
<evidence type="ECO:0000256" key="8">
    <source>
        <dbReference type="ARBA" id="ARBA00032024"/>
    </source>
</evidence>
<dbReference type="Gene3D" id="3.40.50.720">
    <property type="entry name" value="NAD(P)-binding Rossmann-like Domain"/>
    <property type="match status" value="1"/>
</dbReference>
<keyword evidence="7 10" id="KW-0560">Oxidoreductase</keyword>
<evidence type="ECO:0000256" key="4">
    <source>
        <dbReference type="ARBA" id="ARBA00019465"/>
    </source>
</evidence>
<dbReference type="GO" id="GO:0015940">
    <property type="term" value="P:pantothenate biosynthetic process"/>
    <property type="evidence" value="ECO:0007669"/>
    <property type="project" value="UniProtKB-UniPathway"/>
</dbReference>
<dbReference type="PANTHER" id="PTHR21708:SF45">
    <property type="entry name" value="2-DEHYDROPANTOATE 2-REDUCTASE"/>
    <property type="match status" value="1"/>
</dbReference>
<dbReference type="UniPathway" id="UPA00028">
    <property type="reaction ID" value="UER00004"/>
</dbReference>
<dbReference type="Proteomes" id="UP000464674">
    <property type="component" value="Chromosome"/>
</dbReference>
<dbReference type="SUPFAM" id="SSF48179">
    <property type="entry name" value="6-phosphogluconate dehydrogenase C-terminal domain-like"/>
    <property type="match status" value="1"/>
</dbReference>
<evidence type="ECO:0000256" key="10">
    <source>
        <dbReference type="RuleBase" id="RU362068"/>
    </source>
</evidence>
<proteinExistence type="inferred from homology"/>
<feature type="domain" description="Ketopantoate reductase C-terminal" evidence="12">
    <location>
        <begin position="201"/>
        <end position="321"/>
    </location>
</feature>
<evidence type="ECO:0000313" key="14">
    <source>
        <dbReference type="Proteomes" id="UP000464674"/>
    </source>
</evidence>
<evidence type="ECO:0000259" key="12">
    <source>
        <dbReference type="Pfam" id="PF08546"/>
    </source>
</evidence>
<keyword evidence="6 10" id="KW-0521">NADP</keyword>
<reference evidence="13 14" key="1">
    <citation type="journal article" date="2020" name="Carbohydr. Polym.">
        <title>Characterization and optimization of production of bacterial cellulose from strain CGMCC 17276 based on whole-genome analysis.</title>
        <authorList>
            <person name="Lu T."/>
            <person name="Gao H."/>
            <person name="Liao B."/>
            <person name="Wu J."/>
            <person name="Zhang W."/>
            <person name="Huang J."/>
            <person name="Liu M."/>
            <person name="Huang J."/>
            <person name="Chang Z."/>
            <person name="Jin M."/>
            <person name="Yi Z."/>
            <person name="Jiang D."/>
        </authorList>
    </citation>
    <scope>NUCLEOTIDE SEQUENCE [LARGE SCALE GENOMIC DNA]</scope>
    <source>
        <strain evidence="13 14">CGMCC 17276</strain>
    </source>
</reference>
<dbReference type="InterPro" id="IPR051402">
    <property type="entry name" value="KPR-Related"/>
</dbReference>
<organism evidence="13 14">
    <name type="scientific">Komagataeibacter xylinus</name>
    <name type="common">Gluconacetobacter xylinus</name>
    <dbReference type="NCBI Taxonomy" id="28448"/>
    <lineage>
        <taxon>Bacteria</taxon>
        <taxon>Pseudomonadati</taxon>
        <taxon>Pseudomonadota</taxon>
        <taxon>Alphaproteobacteria</taxon>
        <taxon>Acetobacterales</taxon>
        <taxon>Acetobacteraceae</taxon>
        <taxon>Komagataeibacter</taxon>
    </lineage>
</organism>
<dbReference type="InterPro" id="IPR013328">
    <property type="entry name" value="6PGD_dom2"/>
</dbReference>
<dbReference type="EC" id="1.1.1.169" evidence="3 10"/>
<evidence type="ECO:0000313" key="13">
    <source>
        <dbReference type="EMBL" id="QHC35997.1"/>
    </source>
</evidence>